<evidence type="ECO:0000313" key="3">
    <source>
        <dbReference type="Proteomes" id="UP000260943"/>
    </source>
</evidence>
<name>A0A3E4QWW4_9ACTN</name>
<protein>
    <submittedName>
        <fullName evidence="2">Uncharacterized protein</fullName>
    </submittedName>
</protein>
<organism evidence="2 3">
    <name type="scientific">Collinsella tanakaei</name>
    <dbReference type="NCBI Taxonomy" id="626935"/>
    <lineage>
        <taxon>Bacteria</taxon>
        <taxon>Bacillati</taxon>
        <taxon>Actinomycetota</taxon>
        <taxon>Coriobacteriia</taxon>
        <taxon>Coriobacteriales</taxon>
        <taxon>Coriobacteriaceae</taxon>
        <taxon>Collinsella</taxon>
    </lineage>
</organism>
<sequence length="252" mass="26570">MKASSDLRTLRNVVVVCAVMLAVTVGIAAVSMGERGGYMVGDAPDSTGKKVPVVTRSILMPGYSLEELAVRSDLIVSGTIASRADSVLIEPSDGGEPLFFTDVSVAVDDVFLDRTSLLTAGADELVVRTEGGEGEYVEMEVEGAPTFDEGSRYLLFLYRLNDGAYYNAVGDHCYVVGVSTGAWEAARDGSFASPCWQSDGRDHVTAADVRAVVSAISAEPRSVSPTGSVPFARVLTGDERRAYEQGVLAAAN</sequence>
<feature type="transmembrane region" description="Helical" evidence="1">
    <location>
        <begin position="12"/>
        <end position="32"/>
    </location>
</feature>
<comment type="caution">
    <text evidence="2">The sequence shown here is derived from an EMBL/GenBank/DDBJ whole genome shotgun (WGS) entry which is preliminary data.</text>
</comment>
<evidence type="ECO:0000313" key="2">
    <source>
        <dbReference type="EMBL" id="RGL11597.1"/>
    </source>
</evidence>
<keyword evidence="1" id="KW-0812">Transmembrane</keyword>
<keyword evidence="1" id="KW-1133">Transmembrane helix</keyword>
<dbReference type="EMBL" id="QSRJ01000002">
    <property type="protein sequence ID" value="RGL11597.1"/>
    <property type="molecule type" value="Genomic_DNA"/>
</dbReference>
<accession>A0A3E4QWW4</accession>
<dbReference type="Proteomes" id="UP000260943">
    <property type="component" value="Unassembled WGS sequence"/>
</dbReference>
<proteinExistence type="predicted"/>
<reference evidence="2 3" key="1">
    <citation type="submission" date="2018-08" db="EMBL/GenBank/DDBJ databases">
        <title>A genome reference for cultivated species of the human gut microbiota.</title>
        <authorList>
            <person name="Zou Y."/>
            <person name="Xue W."/>
            <person name="Luo G."/>
        </authorList>
    </citation>
    <scope>NUCLEOTIDE SEQUENCE [LARGE SCALE GENOMIC DNA]</scope>
    <source>
        <strain evidence="2 3">TF08-14</strain>
    </source>
</reference>
<evidence type="ECO:0000256" key="1">
    <source>
        <dbReference type="SAM" id="Phobius"/>
    </source>
</evidence>
<gene>
    <name evidence="2" type="ORF">DXC81_02045</name>
</gene>
<dbReference type="AlphaFoldDB" id="A0A3E4QWW4"/>
<keyword evidence="1" id="KW-0472">Membrane</keyword>